<sequence length="61" mass="6684">MTFLSTLSARKAVFGTVLWMNIPAIRIKTESYRPGWPSLDGNLPEAPAIRFGSEATRSESG</sequence>
<dbReference type="EMBL" id="CAHT01000019">
    <property type="protein sequence ID" value="CCG91600.1"/>
    <property type="molecule type" value="Genomic_DNA"/>
</dbReference>
<reference evidence="1 2" key="1">
    <citation type="journal article" date="2012" name="J. Bacteriol.">
        <title>Draft Genome Sequence of the Volcano-Inhabiting Thermoacidophilic Methanotroph Methylacidiphilum fumariolicum Strain SolV.</title>
        <authorList>
            <person name="Khadem A.F."/>
            <person name="Wieczorek A.S."/>
            <person name="Pol A."/>
            <person name="Vuilleumier S."/>
            <person name="Harhangi H.R."/>
            <person name="Dunfield P.F."/>
            <person name="Kalyuzhnaya M.G."/>
            <person name="Murrell J.C."/>
            <person name="Francoijs K.-J."/>
            <person name="Stunnenberg H.G."/>
            <person name="Stein L.Y."/>
            <person name="DiSpirito A.A."/>
            <person name="Semrau J.D."/>
            <person name="Lajus A."/>
            <person name="Medigue C."/>
            <person name="Klotz M.G."/>
            <person name="Jetten M.S.M."/>
            <person name="Op den Camp H.J.M."/>
        </authorList>
    </citation>
    <scope>NUCLEOTIDE SEQUENCE [LARGE SCALE GENOMIC DNA]</scope>
    <source>
        <strain evidence="1 2">SolV</strain>
    </source>
</reference>
<dbReference type="AlphaFoldDB" id="I0JWI1"/>
<comment type="caution">
    <text evidence="1">The sequence shown here is derived from an EMBL/GenBank/DDBJ whole genome shotgun (WGS) entry which is preliminary data.</text>
</comment>
<evidence type="ECO:0000313" key="1">
    <source>
        <dbReference type="EMBL" id="CCG91600.1"/>
    </source>
</evidence>
<name>I0JWI1_METFB</name>
<dbReference type="Proteomes" id="UP000004837">
    <property type="component" value="Unassembled WGS sequence"/>
</dbReference>
<dbReference type="InParanoid" id="I0JWI1"/>
<evidence type="ECO:0000313" key="2">
    <source>
        <dbReference type="Proteomes" id="UP000004837"/>
    </source>
</evidence>
<protein>
    <submittedName>
        <fullName evidence="1">Uncharacterized protein</fullName>
    </submittedName>
</protein>
<accession>I0JWI1</accession>
<proteinExistence type="predicted"/>
<organism evidence="1 2">
    <name type="scientific">Methylacidiphilum fumariolicum (strain SolV)</name>
    <dbReference type="NCBI Taxonomy" id="1156937"/>
    <lineage>
        <taxon>Bacteria</taxon>
        <taxon>Pseudomonadati</taxon>
        <taxon>Verrucomicrobiota</taxon>
        <taxon>Methylacidiphilae</taxon>
        <taxon>Methylacidiphilales</taxon>
        <taxon>Methylacidiphilaceae</taxon>
        <taxon>Methylacidiphilum (ex Ratnadevi et al. 2023)</taxon>
    </lineage>
</organism>
<gene>
    <name evidence="1" type="ORF">MFUM_170013</name>
</gene>